<gene>
    <name evidence="3" type="primary">20213778</name>
    <name evidence="2" type="ORF">HELRODRAFT_65459</name>
</gene>
<dbReference type="PANTHER" id="PTHR21562">
    <property type="entry name" value="NOTUM-RELATED"/>
    <property type="match status" value="1"/>
</dbReference>
<sequence>MKKYYIRNTSVVCNDGSTPSYFLRKSTEPRWIIFLEGWGWLCFDKNTCTNRWRNSPDLMSSKFLPSFIKGQGIQSNDENENPFIWNGNHVYVPYCSSDLWSGSFKSLEKDGFSFMGALIIEEVIKDIYIKIIFDINLAFGSDISAGGTGVLLNIDSVARMIRNTMRRLKIKTNPQLTNYKKLTSDRVVVKGIADSGWFIENDQTSFSKCTDSLFCSPVEVIIKAIRYWNTVIPLPCRYRYINNPWKCFFGHHIYPTLLTEVFVVQNLFDEAQIIMNNVGVQSVYDQQNQMRNLGVKIKSSLSSVKFMFVPACLSHAILLRSDWRIIEIESISLPELLYCWGKHNKRDNILKYKNMNHYNLMDRCQWPQCNLSCPKFKDAHSSYDNVFSRFQLDSQNLSESFGVVNNMLETR</sequence>
<dbReference type="KEGG" id="hro:HELRODRAFT_65459"/>
<dbReference type="RefSeq" id="XP_009019419.1">
    <property type="nucleotide sequence ID" value="XM_009021171.1"/>
</dbReference>
<dbReference type="OrthoDB" id="2015280at2759"/>
<protein>
    <submittedName>
        <fullName evidence="2 3">Uncharacterized protein</fullName>
    </submittedName>
</protein>
<comment type="similarity">
    <text evidence="1">Belongs to the pectinacetylesterase family. Notum subfamily.</text>
</comment>
<organism evidence="3 4">
    <name type="scientific">Helobdella robusta</name>
    <name type="common">Californian leech</name>
    <dbReference type="NCBI Taxonomy" id="6412"/>
    <lineage>
        <taxon>Eukaryota</taxon>
        <taxon>Metazoa</taxon>
        <taxon>Spiralia</taxon>
        <taxon>Lophotrochozoa</taxon>
        <taxon>Annelida</taxon>
        <taxon>Clitellata</taxon>
        <taxon>Hirudinea</taxon>
        <taxon>Rhynchobdellida</taxon>
        <taxon>Glossiphoniidae</taxon>
        <taxon>Helobdella</taxon>
    </lineage>
</organism>
<dbReference type="ESTHER" id="helro-t1fy80">
    <property type="family name" value="Pectinacetylesterase-Notum"/>
</dbReference>
<dbReference type="EMBL" id="KB096742">
    <property type="protein sequence ID" value="ESO02011.1"/>
    <property type="molecule type" value="Genomic_DNA"/>
</dbReference>
<keyword evidence="4" id="KW-1185">Reference proteome</keyword>
<proteinExistence type="inferred from homology"/>
<dbReference type="STRING" id="6412.T1FY80"/>
<dbReference type="EMBL" id="AMQM01000773">
    <property type="status" value="NOT_ANNOTATED_CDS"/>
    <property type="molecule type" value="Genomic_DNA"/>
</dbReference>
<dbReference type="Proteomes" id="UP000015101">
    <property type="component" value="Unassembled WGS sequence"/>
</dbReference>
<dbReference type="GO" id="GO:0090090">
    <property type="term" value="P:negative regulation of canonical Wnt signaling pathway"/>
    <property type="evidence" value="ECO:0000318"/>
    <property type="project" value="GO_Central"/>
</dbReference>
<evidence type="ECO:0000313" key="2">
    <source>
        <dbReference type="EMBL" id="ESO02011.1"/>
    </source>
</evidence>
<dbReference type="GeneID" id="20213778"/>
<reference evidence="4" key="1">
    <citation type="submission" date="2012-12" db="EMBL/GenBank/DDBJ databases">
        <authorList>
            <person name="Hellsten U."/>
            <person name="Grimwood J."/>
            <person name="Chapman J.A."/>
            <person name="Shapiro H."/>
            <person name="Aerts A."/>
            <person name="Otillar R.P."/>
            <person name="Terry A.Y."/>
            <person name="Boore J.L."/>
            <person name="Simakov O."/>
            <person name="Marletaz F."/>
            <person name="Cho S.-J."/>
            <person name="Edsinger-Gonzales E."/>
            <person name="Havlak P."/>
            <person name="Kuo D.-H."/>
            <person name="Larsson T."/>
            <person name="Lv J."/>
            <person name="Arendt D."/>
            <person name="Savage R."/>
            <person name="Osoegawa K."/>
            <person name="de Jong P."/>
            <person name="Lindberg D.R."/>
            <person name="Seaver E.C."/>
            <person name="Weisblat D.A."/>
            <person name="Putnam N.H."/>
            <person name="Grigoriev I.V."/>
            <person name="Rokhsar D.S."/>
        </authorList>
    </citation>
    <scope>NUCLEOTIDE SEQUENCE</scope>
</reference>
<dbReference type="eggNOG" id="KOG4287">
    <property type="taxonomic scope" value="Eukaryota"/>
</dbReference>
<evidence type="ECO:0000313" key="3">
    <source>
        <dbReference type="EnsemblMetazoa" id="HelroP65459"/>
    </source>
</evidence>
<dbReference type="EnsemblMetazoa" id="HelroT65459">
    <property type="protein sequence ID" value="HelroP65459"/>
    <property type="gene ID" value="HelroG65459"/>
</dbReference>
<dbReference type="InterPro" id="IPR004963">
    <property type="entry name" value="PAE/NOTUM"/>
</dbReference>
<dbReference type="HOGENOM" id="CLU_026533_1_1_1"/>
<evidence type="ECO:0000256" key="1">
    <source>
        <dbReference type="ARBA" id="ARBA00010213"/>
    </source>
</evidence>
<dbReference type="OMA" id="SKRDWVN"/>
<evidence type="ECO:0000313" key="4">
    <source>
        <dbReference type="Proteomes" id="UP000015101"/>
    </source>
</evidence>
<dbReference type="InParanoid" id="T1FY80"/>
<dbReference type="AlphaFoldDB" id="T1FY80"/>
<dbReference type="CTD" id="20213778"/>
<dbReference type="Pfam" id="PF03283">
    <property type="entry name" value="PAE"/>
    <property type="match status" value="1"/>
</dbReference>
<dbReference type="PANTHER" id="PTHR21562:SF122">
    <property type="entry name" value="PALMITOLEOYL-PROTEIN CARBOXYLESTERASE NOTUM"/>
    <property type="match status" value="1"/>
</dbReference>
<name>T1FY80_HELRO</name>
<accession>T1FY80</accession>
<reference evidence="3" key="3">
    <citation type="submission" date="2015-06" db="UniProtKB">
        <authorList>
            <consortium name="EnsemblMetazoa"/>
        </authorList>
    </citation>
    <scope>IDENTIFICATION</scope>
</reference>
<reference evidence="2 4" key="2">
    <citation type="journal article" date="2013" name="Nature">
        <title>Insights into bilaterian evolution from three spiralian genomes.</title>
        <authorList>
            <person name="Simakov O."/>
            <person name="Marletaz F."/>
            <person name="Cho S.J."/>
            <person name="Edsinger-Gonzales E."/>
            <person name="Havlak P."/>
            <person name="Hellsten U."/>
            <person name="Kuo D.H."/>
            <person name="Larsson T."/>
            <person name="Lv J."/>
            <person name="Arendt D."/>
            <person name="Savage R."/>
            <person name="Osoegawa K."/>
            <person name="de Jong P."/>
            <person name="Grimwood J."/>
            <person name="Chapman J.A."/>
            <person name="Shapiro H."/>
            <person name="Aerts A."/>
            <person name="Otillar R.P."/>
            <person name="Terry A.Y."/>
            <person name="Boore J.L."/>
            <person name="Grigoriev I.V."/>
            <person name="Lindberg D.R."/>
            <person name="Seaver E.C."/>
            <person name="Weisblat D.A."/>
            <person name="Putnam N.H."/>
            <person name="Rokhsar D.S."/>
        </authorList>
    </citation>
    <scope>NUCLEOTIDE SEQUENCE</scope>
</reference>
<dbReference type="GO" id="GO:1990699">
    <property type="term" value="F:palmitoleyl hydrolase activity"/>
    <property type="evidence" value="ECO:0000318"/>
    <property type="project" value="GO_Central"/>
</dbReference>